<keyword evidence="3" id="KW-1185">Reference proteome</keyword>
<dbReference type="AlphaFoldDB" id="A0A8S0XJY9"/>
<reference evidence="2 3" key="1">
    <citation type="submission" date="2020-01" db="EMBL/GenBank/DDBJ databases">
        <authorList>
            <person name="Gupta K D."/>
        </authorList>
    </citation>
    <scope>NUCLEOTIDE SEQUENCE [LARGE SCALE GENOMIC DNA]</scope>
</reference>
<proteinExistence type="predicted"/>
<evidence type="ECO:0000256" key="1">
    <source>
        <dbReference type="SAM" id="MobiDB-lite"/>
    </source>
</evidence>
<accession>A0A8S0XJY9</accession>
<comment type="caution">
    <text evidence="2">The sequence shown here is derived from an EMBL/GenBank/DDBJ whole genome shotgun (WGS) entry which is preliminary data.</text>
</comment>
<name>A0A8S0XJY9_CYCAE</name>
<dbReference type="EMBL" id="CACVBS010000002">
    <property type="protein sequence ID" value="CAA7258843.1"/>
    <property type="molecule type" value="Genomic_DNA"/>
</dbReference>
<evidence type="ECO:0000313" key="3">
    <source>
        <dbReference type="Proteomes" id="UP000467700"/>
    </source>
</evidence>
<organism evidence="2 3">
    <name type="scientific">Cyclocybe aegerita</name>
    <name type="common">Black poplar mushroom</name>
    <name type="synonym">Agrocybe aegerita</name>
    <dbReference type="NCBI Taxonomy" id="1973307"/>
    <lineage>
        <taxon>Eukaryota</taxon>
        <taxon>Fungi</taxon>
        <taxon>Dikarya</taxon>
        <taxon>Basidiomycota</taxon>
        <taxon>Agaricomycotina</taxon>
        <taxon>Agaricomycetes</taxon>
        <taxon>Agaricomycetidae</taxon>
        <taxon>Agaricales</taxon>
        <taxon>Agaricineae</taxon>
        <taxon>Bolbitiaceae</taxon>
        <taxon>Cyclocybe</taxon>
    </lineage>
</organism>
<feature type="compositionally biased region" description="Basic and acidic residues" evidence="1">
    <location>
        <begin position="32"/>
        <end position="66"/>
    </location>
</feature>
<dbReference type="Proteomes" id="UP000467700">
    <property type="component" value="Unassembled WGS sequence"/>
</dbReference>
<sequence>MATGGGKGRGAEARGAGKGRGVGQRSRGGAKGRAECEGRRGADEGREGRGGRREGEAEDGRRERGARAEVKSALTLLVVPSSSSCRHPHRAALLIVPSSLSCRPPHRAVVLVVPLPPPFVARCRSSIVFHRPLSFVAVVMRYSSVSIFVPLQGEVCRVRAQAMRGGRWWGA</sequence>
<protein>
    <submittedName>
        <fullName evidence="2">Uncharacterized protein</fullName>
    </submittedName>
</protein>
<evidence type="ECO:0000313" key="2">
    <source>
        <dbReference type="EMBL" id="CAA7258843.1"/>
    </source>
</evidence>
<feature type="region of interest" description="Disordered" evidence="1">
    <location>
        <begin position="1"/>
        <end position="66"/>
    </location>
</feature>
<gene>
    <name evidence="2" type="ORF">AAE3_LOCUS946</name>
</gene>